<gene>
    <name evidence="1" type="ORF">ACFSJ3_00165</name>
</gene>
<dbReference type="PIRSF" id="PIRSF011484">
    <property type="entry name" value="YaeQ"/>
    <property type="match status" value="1"/>
</dbReference>
<proteinExistence type="predicted"/>
<dbReference type="CDD" id="cd22368">
    <property type="entry name" value="YaeQ-like"/>
    <property type="match status" value="1"/>
</dbReference>
<dbReference type="RefSeq" id="WP_345337785.1">
    <property type="nucleotide sequence ID" value="NZ_BAABLI010000003.1"/>
</dbReference>
<accession>A0ABW4XK73</accession>
<dbReference type="SUPFAM" id="SSF52980">
    <property type="entry name" value="Restriction endonuclease-like"/>
    <property type="match status" value="1"/>
</dbReference>
<dbReference type="EMBL" id="JBHUHT010000003">
    <property type="protein sequence ID" value="MFD2094384.1"/>
    <property type="molecule type" value="Genomic_DNA"/>
</dbReference>
<dbReference type="Pfam" id="PF07152">
    <property type="entry name" value="YaeQ"/>
    <property type="match status" value="1"/>
</dbReference>
<dbReference type="Proteomes" id="UP001597380">
    <property type="component" value="Unassembled WGS sequence"/>
</dbReference>
<sequence length="181" mass="20864">MALKATINKANLEVSDLRRHHYHSYPLTVAQHPSENARRTMLRLLAFALHADEQLQFTRGLCVDEEPELWLKTLSDEITLWIELGLPDFKRLKKACRKAEQVVLYAYGSAFSVWWPENQSQLASLNNLEVIYIPEQASEELAALLDKNMQLQCTIDEEQVWFSTPEQSLSITPETYQTAND</sequence>
<protein>
    <submittedName>
        <fullName evidence="1">YaeQ family protein</fullName>
    </submittedName>
</protein>
<reference evidence="2" key="1">
    <citation type="journal article" date="2019" name="Int. J. Syst. Evol. Microbiol.">
        <title>The Global Catalogue of Microorganisms (GCM) 10K type strain sequencing project: providing services to taxonomists for standard genome sequencing and annotation.</title>
        <authorList>
            <consortium name="The Broad Institute Genomics Platform"/>
            <consortium name="The Broad Institute Genome Sequencing Center for Infectious Disease"/>
            <person name="Wu L."/>
            <person name="Ma J."/>
        </authorList>
    </citation>
    <scope>NUCLEOTIDE SEQUENCE [LARGE SCALE GENOMIC DNA]</scope>
    <source>
        <strain evidence="2">CGMCC 1.10992</strain>
    </source>
</reference>
<dbReference type="PANTHER" id="PTHR38784:SF1">
    <property type="entry name" value="SUCROSE PHOSPHORYLASE"/>
    <property type="match status" value="1"/>
</dbReference>
<name>A0ABW4XK73_9GAMM</name>
<evidence type="ECO:0000313" key="1">
    <source>
        <dbReference type="EMBL" id="MFD2094384.1"/>
    </source>
</evidence>
<comment type="caution">
    <text evidence="1">The sequence shown here is derived from an EMBL/GenBank/DDBJ whole genome shotgun (WGS) entry which is preliminary data.</text>
</comment>
<dbReference type="InterPro" id="IPR038590">
    <property type="entry name" value="YaeQ_sf"/>
</dbReference>
<keyword evidence="2" id="KW-1185">Reference proteome</keyword>
<dbReference type="InterPro" id="IPR009822">
    <property type="entry name" value="YaeQ"/>
</dbReference>
<organism evidence="1 2">
    <name type="scientific">Corallincola platygyrae</name>
    <dbReference type="NCBI Taxonomy" id="1193278"/>
    <lineage>
        <taxon>Bacteria</taxon>
        <taxon>Pseudomonadati</taxon>
        <taxon>Pseudomonadota</taxon>
        <taxon>Gammaproteobacteria</taxon>
        <taxon>Alteromonadales</taxon>
        <taxon>Psychromonadaceae</taxon>
        <taxon>Corallincola</taxon>
    </lineage>
</organism>
<dbReference type="Gene3D" id="3.10.640.10">
    <property type="entry name" value="Restriction endonuclease-like alpha-beta roll domain"/>
    <property type="match status" value="1"/>
</dbReference>
<dbReference type="PANTHER" id="PTHR38784">
    <property type="entry name" value="SUCROSE PHOSPHORYLASE"/>
    <property type="match status" value="1"/>
</dbReference>
<dbReference type="SMART" id="SM01322">
    <property type="entry name" value="YaeQ"/>
    <property type="match status" value="1"/>
</dbReference>
<evidence type="ECO:0000313" key="2">
    <source>
        <dbReference type="Proteomes" id="UP001597380"/>
    </source>
</evidence>
<dbReference type="InterPro" id="IPR011335">
    <property type="entry name" value="Restrct_endonuc-II-like"/>
</dbReference>